<dbReference type="InterPro" id="IPR011051">
    <property type="entry name" value="RmlC_Cupin_sf"/>
</dbReference>
<keyword evidence="3" id="KW-1185">Reference proteome</keyword>
<evidence type="ECO:0000313" key="3">
    <source>
        <dbReference type="Proteomes" id="UP000803844"/>
    </source>
</evidence>
<reference evidence="2" key="1">
    <citation type="journal article" date="2020" name="Phytopathology">
        <title>Genome sequence of the chestnut blight fungus Cryphonectria parasitica EP155: A fundamental resource for an archetypical invasive plant pathogen.</title>
        <authorList>
            <person name="Crouch J.A."/>
            <person name="Dawe A."/>
            <person name="Aerts A."/>
            <person name="Barry K."/>
            <person name="Churchill A.C.L."/>
            <person name="Grimwood J."/>
            <person name="Hillman B."/>
            <person name="Milgroom M.G."/>
            <person name="Pangilinan J."/>
            <person name="Smith M."/>
            <person name="Salamov A."/>
            <person name="Schmutz J."/>
            <person name="Yadav J."/>
            <person name="Grigoriev I.V."/>
            <person name="Nuss D."/>
        </authorList>
    </citation>
    <scope>NUCLEOTIDE SEQUENCE</scope>
    <source>
        <strain evidence="2">EP155</strain>
    </source>
</reference>
<dbReference type="GeneID" id="63840704"/>
<dbReference type="PANTHER" id="PTHR36440">
    <property type="entry name" value="PUTATIVE (AFU_ORTHOLOGUE AFUA_8G07350)-RELATED"/>
    <property type="match status" value="1"/>
</dbReference>
<accession>A0A9P5CLQ0</accession>
<dbReference type="AlphaFoldDB" id="A0A9P5CLQ0"/>
<proteinExistence type="predicted"/>
<dbReference type="InterPro" id="IPR014710">
    <property type="entry name" value="RmlC-like_jellyroll"/>
</dbReference>
<evidence type="ECO:0000259" key="1">
    <source>
        <dbReference type="Pfam" id="PF07883"/>
    </source>
</evidence>
<dbReference type="InterPro" id="IPR013096">
    <property type="entry name" value="Cupin_2"/>
</dbReference>
<dbReference type="OrthoDB" id="504210at2759"/>
<dbReference type="Pfam" id="PF07883">
    <property type="entry name" value="Cupin_2"/>
    <property type="match status" value="1"/>
</dbReference>
<dbReference type="SUPFAM" id="SSF51182">
    <property type="entry name" value="RmlC-like cupins"/>
    <property type="match status" value="1"/>
</dbReference>
<feature type="domain" description="Cupin type-2" evidence="1">
    <location>
        <begin position="48"/>
        <end position="98"/>
    </location>
</feature>
<name>A0A9P5CLQ0_CRYP1</name>
<evidence type="ECO:0000313" key="2">
    <source>
        <dbReference type="EMBL" id="KAF3763323.1"/>
    </source>
</evidence>
<dbReference type="Proteomes" id="UP000803844">
    <property type="component" value="Unassembled WGS sequence"/>
</dbReference>
<dbReference type="EMBL" id="MU032349">
    <property type="protein sequence ID" value="KAF3763323.1"/>
    <property type="molecule type" value="Genomic_DNA"/>
</dbReference>
<organism evidence="2 3">
    <name type="scientific">Cryphonectria parasitica (strain ATCC 38755 / EP155)</name>
    <dbReference type="NCBI Taxonomy" id="660469"/>
    <lineage>
        <taxon>Eukaryota</taxon>
        <taxon>Fungi</taxon>
        <taxon>Dikarya</taxon>
        <taxon>Ascomycota</taxon>
        <taxon>Pezizomycotina</taxon>
        <taxon>Sordariomycetes</taxon>
        <taxon>Sordariomycetidae</taxon>
        <taxon>Diaporthales</taxon>
        <taxon>Cryphonectriaceae</taxon>
        <taxon>Cryphonectria-Endothia species complex</taxon>
        <taxon>Cryphonectria</taxon>
    </lineage>
</organism>
<dbReference type="Gene3D" id="2.60.120.10">
    <property type="entry name" value="Jelly Rolls"/>
    <property type="match status" value="1"/>
</dbReference>
<comment type="caution">
    <text evidence="2">The sequence shown here is derived from an EMBL/GenBank/DDBJ whole genome shotgun (WGS) entry which is preliminary data.</text>
</comment>
<protein>
    <recommendedName>
        <fullName evidence="1">Cupin type-2 domain-containing protein</fullName>
    </recommendedName>
</protein>
<sequence>MGRPEIFKTLHMAEGMYMNILFDPSLPSDSLDRWQAEVVCEGSKPGVGTFSVPPHWHKKHSEKMTVIEGRIKVTIDGKEKIVGPGERITIPAYTVHSIAGFKGERLVCRERADPSGDYKAAFFNDLLARGWPTPFLYSMRVFYDGDIYPSLGLGWKGFDVAFVTVFGLIAKLFMPEKQKLQ</sequence>
<dbReference type="InterPro" id="IPR053146">
    <property type="entry name" value="QDO-like"/>
</dbReference>
<dbReference type="PANTHER" id="PTHR36440:SF1">
    <property type="entry name" value="PUTATIVE (AFU_ORTHOLOGUE AFUA_8G07350)-RELATED"/>
    <property type="match status" value="1"/>
</dbReference>
<dbReference type="RefSeq" id="XP_040774284.1">
    <property type="nucleotide sequence ID" value="XM_040923575.1"/>
</dbReference>
<gene>
    <name evidence="2" type="ORF">M406DRAFT_357014</name>
</gene>